<evidence type="ECO:0000259" key="5">
    <source>
        <dbReference type="Pfam" id="PF07645"/>
    </source>
</evidence>
<sequence length="363" mass="40352">MAVQVQLMFQVMMLLLWLFNFPSVIVEAQPIAKAGCHDQHCGRVKIPYPFGMDSSCYLEKSYKIDCNSGRPTIHVNGTNLEVTEISVGVARNTIRVNLPIIFENCNSRRKSNDEVVVDFVVHLGGSPFAFSGTENSFVAVGCNNLALLAKNETIYAGGCLSICDGNGKVASTAKSSCNGVNCCQTTIPSNLKFFGTSFIPFSPEMVDDKGDKGNTCKYAYLVEQNWLLDRLYHNSLGKPYYSVTDRKTVPAVLNWSIDSRLRSRLPVINDSRYKLSSCNDTPLTLSDDTNQTITQCFCLHGFRGNPYVSYGCDDVNECEEHTHDCYRKALECKNTYGSYECVMPEHNKSRGKMVVSGTWICAL</sequence>
<comment type="subcellular location">
    <subcellularLocation>
        <location evidence="1">Membrane</location>
        <topology evidence="1">Single-pass membrane protein</topology>
    </subcellularLocation>
</comment>
<dbReference type="Pfam" id="PF13947">
    <property type="entry name" value="GUB_WAK_bind"/>
    <property type="match status" value="1"/>
</dbReference>
<dbReference type="GO" id="GO:0005509">
    <property type="term" value="F:calcium ion binding"/>
    <property type="evidence" value="ECO:0007669"/>
    <property type="project" value="InterPro"/>
</dbReference>
<dbReference type="PANTHER" id="PTHR33491">
    <property type="entry name" value="OSJNBA0016N04.9 PROTEIN"/>
    <property type="match status" value="1"/>
</dbReference>
<accession>A0AAV1S6R9</accession>
<dbReference type="GO" id="GO:0016020">
    <property type="term" value="C:membrane"/>
    <property type="evidence" value="ECO:0007669"/>
    <property type="project" value="UniProtKB-SubCell"/>
</dbReference>
<feature type="domain" description="NOTCH1 EGF-like calcium-binding" evidence="5">
    <location>
        <begin position="314"/>
        <end position="342"/>
    </location>
</feature>
<dbReference type="Gene3D" id="2.10.25.10">
    <property type="entry name" value="Laminin"/>
    <property type="match status" value="1"/>
</dbReference>
<dbReference type="GO" id="GO:0030247">
    <property type="term" value="F:polysaccharide binding"/>
    <property type="evidence" value="ECO:0007669"/>
    <property type="project" value="InterPro"/>
</dbReference>
<evidence type="ECO:0000256" key="1">
    <source>
        <dbReference type="ARBA" id="ARBA00004167"/>
    </source>
</evidence>
<dbReference type="EMBL" id="CAWUPB010001168">
    <property type="protein sequence ID" value="CAK7345832.1"/>
    <property type="molecule type" value="Genomic_DNA"/>
</dbReference>
<name>A0AAV1S6R9_9ROSI</name>
<evidence type="ECO:0008006" key="9">
    <source>
        <dbReference type="Google" id="ProtNLM"/>
    </source>
</evidence>
<feature type="signal peptide" evidence="4">
    <location>
        <begin position="1"/>
        <end position="28"/>
    </location>
</feature>
<proteinExistence type="predicted"/>
<dbReference type="Proteomes" id="UP001314170">
    <property type="component" value="Unassembled WGS sequence"/>
</dbReference>
<keyword evidence="3" id="KW-1015">Disulfide bond</keyword>
<dbReference type="InterPro" id="IPR025287">
    <property type="entry name" value="WAK_GUB"/>
</dbReference>
<evidence type="ECO:0000256" key="4">
    <source>
        <dbReference type="SAM" id="SignalP"/>
    </source>
</evidence>
<organism evidence="7 8">
    <name type="scientific">Dovyalis caffra</name>
    <dbReference type="NCBI Taxonomy" id="77055"/>
    <lineage>
        <taxon>Eukaryota</taxon>
        <taxon>Viridiplantae</taxon>
        <taxon>Streptophyta</taxon>
        <taxon>Embryophyta</taxon>
        <taxon>Tracheophyta</taxon>
        <taxon>Spermatophyta</taxon>
        <taxon>Magnoliopsida</taxon>
        <taxon>eudicotyledons</taxon>
        <taxon>Gunneridae</taxon>
        <taxon>Pentapetalae</taxon>
        <taxon>rosids</taxon>
        <taxon>fabids</taxon>
        <taxon>Malpighiales</taxon>
        <taxon>Salicaceae</taxon>
        <taxon>Flacourtieae</taxon>
        <taxon>Dovyalis</taxon>
    </lineage>
</organism>
<evidence type="ECO:0000256" key="3">
    <source>
        <dbReference type="ARBA" id="ARBA00023157"/>
    </source>
</evidence>
<dbReference type="Pfam" id="PF07645">
    <property type="entry name" value="EGF_CA"/>
    <property type="match status" value="1"/>
</dbReference>
<gene>
    <name evidence="7" type="ORF">DCAF_LOCUS18494</name>
</gene>
<keyword evidence="8" id="KW-1185">Reference proteome</keyword>
<keyword evidence="2 4" id="KW-0732">Signal</keyword>
<feature type="domain" description="Wall-associated receptor kinase galacturonan-binding" evidence="6">
    <location>
        <begin position="36"/>
        <end position="96"/>
    </location>
</feature>
<dbReference type="InterPro" id="IPR018097">
    <property type="entry name" value="EGF_Ca-bd_CS"/>
</dbReference>
<evidence type="ECO:0000259" key="6">
    <source>
        <dbReference type="Pfam" id="PF13947"/>
    </source>
</evidence>
<protein>
    <recommendedName>
        <fullName evidence="9">Wall-associated receptor kinase galacturonan-binding domain-containing protein</fullName>
    </recommendedName>
</protein>
<comment type="caution">
    <text evidence="7">The sequence shown here is derived from an EMBL/GenBank/DDBJ whole genome shotgun (WGS) entry which is preliminary data.</text>
</comment>
<dbReference type="PROSITE" id="PS01187">
    <property type="entry name" value="EGF_CA"/>
    <property type="match status" value="1"/>
</dbReference>
<feature type="chain" id="PRO_5043427073" description="Wall-associated receptor kinase galacturonan-binding domain-containing protein" evidence="4">
    <location>
        <begin position="29"/>
        <end position="363"/>
    </location>
</feature>
<dbReference type="InterPro" id="IPR049883">
    <property type="entry name" value="NOTCH1_EGF-like"/>
</dbReference>
<evidence type="ECO:0000313" key="8">
    <source>
        <dbReference type="Proteomes" id="UP001314170"/>
    </source>
</evidence>
<dbReference type="AlphaFoldDB" id="A0AAV1S6R9"/>
<evidence type="ECO:0000256" key="2">
    <source>
        <dbReference type="ARBA" id="ARBA00022729"/>
    </source>
</evidence>
<reference evidence="7 8" key="1">
    <citation type="submission" date="2024-01" db="EMBL/GenBank/DDBJ databases">
        <authorList>
            <person name="Waweru B."/>
        </authorList>
    </citation>
    <scope>NUCLEOTIDE SEQUENCE [LARGE SCALE GENOMIC DNA]</scope>
</reference>
<evidence type="ECO:0000313" key="7">
    <source>
        <dbReference type="EMBL" id="CAK7345832.1"/>
    </source>
</evidence>